<name>A0A8A1LES8_AJEC8</name>
<gene>
    <name evidence="1" type="ORF">I7I53_06413</name>
</gene>
<dbReference type="AlphaFoldDB" id="A0A8A1LES8"/>
<dbReference type="EMBL" id="CP069103">
    <property type="protein sequence ID" value="QSS51163.1"/>
    <property type="molecule type" value="Genomic_DNA"/>
</dbReference>
<sequence length="97" mass="10623">MMVSFRLRKAPGVKLHGVVEDVGIAVTAAREDGDHRPLGEEDADGAGFAATSFALYNRGMDIIVHHSARDGAMYKAVRSYRFAHHAVHQHQFSDGSF</sequence>
<dbReference type="Proteomes" id="UP000663419">
    <property type="component" value="Chromosome 2"/>
</dbReference>
<protein>
    <submittedName>
        <fullName evidence="1">Uncharacterized protein</fullName>
    </submittedName>
</protein>
<reference evidence="1" key="1">
    <citation type="submission" date="2021-01" db="EMBL/GenBank/DDBJ databases">
        <title>Chromosome-level genome assembly of a human fungal pathogen reveals clustering of transcriptionally co-regulated genes.</title>
        <authorList>
            <person name="Voorhies M."/>
            <person name="Cohen S."/>
            <person name="Shea T.P."/>
            <person name="Petrus S."/>
            <person name="Munoz J.F."/>
            <person name="Poplawski S."/>
            <person name="Goldman W.E."/>
            <person name="Michael T."/>
            <person name="Cuomo C.A."/>
            <person name="Sil A."/>
            <person name="Beyhan S."/>
        </authorList>
    </citation>
    <scope>NUCLEOTIDE SEQUENCE</scope>
    <source>
        <strain evidence="1">H88</strain>
    </source>
</reference>
<evidence type="ECO:0000313" key="2">
    <source>
        <dbReference type="Proteomes" id="UP000663419"/>
    </source>
</evidence>
<evidence type="ECO:0000313" key="1">
    <source>
        <dbReference type="EMBL" id="QSS51163.1"/>
    </source>
</evidence>
<accession>A0A8A1LES8</accession>
<dbReference type="VEuPathDB" id="FungiDB:I7I53_06413"/>
<organism evidence="1 2">
    <name type="scientific">Ajellomyces capsulatus (strain H88)</name>
    <name type="common">Darling's disease fungus</name>
    <name type="synonym">Histoplasma capsulatum</name>
    <dbReference type="NCBI Taxonomy" id="544711"/>
    <lineage>
        <taxon>Eukaryota</taxon>
        <taxon>Fungi</taxon>
        <taxon>Dikarya</taxon>
        <taxon>Ascomycota</taxon>
        <taxon>Pezizomycotina</taxon>
        <taxon>Eurotiomycetes</taxon>
        <taxon>Eurotiomycetidae</taxon>
        <taxon>Onygenales</taxon>
        <taxon>Ajellomycetaceae</taxon>
        <taxon>Histoplasma</taxon>
    </lineage>
</organism>
<proteinExistence type="predicted"/>